<dbReference type="InterPro" id="IPR035279">
    <property type="entry name" value="DUF5358"/>
</dbReference>
<dbReference type="Proteomes" id="UP000255264">
    <property type="component" value="Unassembled WGS sequence"/>
</dbReference>
<name>A0A377IYJ7_9PAST</name>
<dbReference type="RefSeq" id="WP_039847798.1">
    <property type="nucleotide sequence ID" value="NZ_LT906463.1"/>
</dbReference>
<gene>
    <name evidence="2" type="ORF">NCTC13335_00912</name>
</gene>
<protein>
    <recommendedName>
        <fullName evidence="4">Bifunctional riboflavin kinase/FMN adenylyltransferase</fullName>
    </recommendedName>
</protein>
<accession>A0A377IYJ7</accession>
<dbReference type="PROSITE" id="PS51257">
    <property type="entry name" value="PROKAR_LIPOPROTEIN"/>
    <property type="match status" value="1"/>
</dbReference>
<dbReference type="EMBL" id="UGHS01000004">
    <property type="protein sequence ID" value="STO93048.1"/>
    <property type="molecule type" value="Genomic_DNA"/>
</dbReference>
<feature type="signal peptide" evidence="1">
    <location>
        <begin position="1"/>
        <end position="25"/>
    </location>
</feature>
<organism evidence="2 3">
    <name type="scientific">Haemophilus pittmaniae</name>
    <dbReference type="NCBI Taxonomy" id="249188"/>
    <lineage>
        <taxon>Bacteria</taxon>
        <taxon>Pseudomonadati</taxon>
        <taxon>Pseudomonadota</taxon>
        <taxon>Gammaproteobacteria</taxon>
        <taxon>Pasteurellales</taxon>
        <taxon>Pasteurellaceae</taxon>
        <taxon>Haemophilus</taxon>
    </lineage>
</organism>
<dbReference type="AlphaFoldDB" id="A0A377IYJ7"/>
<keyword evidence="3" id="KW-1185">Reference proteome</keyword>
<proteinExistence type="predicted"/>
<reference evidence="2 3" key="1">
    <citation type="submission" date="2018-06" db="EMBL/GenBank/DDBJ databases">
        <authorList>
            <consortium name="Pathogen Informatics"/>
            <person name="Doyle S."/>
        </authorList>
    </citation>
    <scope>NUCLEOTIDE SEQUENCE [LARGE SCALE GENOMIC DNA]</scope>
    <source>
        <strain evidence="2 3">NCTC13335</strain>
    </source>
</reference>
<feature type="chain" id="PRO_5017060546" description="Bifunctional riboflavin kinase/FMN adenylyltransferase" evidence="1">
    <location>
        <begin position="26"/>
        <end position="188"/>
    </location>
</feature>
<evidence type="ECO:0000313" key="2">
    <source>
        <dbReference type="EMBL" id="STO93048.1"/>
    </source>
</evidence>
<evidence type="ECO:0008006" key="4">
    <source>
        <dbReference type="Google" id="ProtNLM"/>
    </source>
</evidence>
<sequence length="188" mass="21377">MKLFPIFALSVLISGCSLFSTPQSAIPAEYAGADYLLSDKDAQQWAFASKQAEQCIYPNLTRIQQQHFGKEDSYIHSQYVFFYPLEKIIGEDYVKIIQKDEKSMNYATLQFKKFRDQTGEVDALDEKKCAILRKQAREDLEVVKGKYIDGMVQTQQTADGKSTSPDGVATNQNKFFFDIIKWGSALLL</sequence>
<keyword evidence="1" id="KW-0732">Signal</keyword>
<evidence type="ECO:0000313" key="3">
    <source>
        <dbReference type="Proteomes" id="UP000255264"/>
    </source>
</evidence>
<dbReference type="OrthoDB" id="5687948at2"/>
<dbReference type="Pfam" id="PF17311">
    <property type="entry name" value="DUF5358"/>
    <property type="match status" value="1"/>
</dbReference>
<evidence type="ECO:0000256" key="1">
    <source>
        <dbReference type="SAM" id="SignalP"/>
    </source>
</evidence>